<organism evidence="2 3">
    <name type="scientific">Helianthus annuus</name>
    <name type="common">Common sunflower</name>
    <dbReference type="NCBI Taxonomy" id="4232"/>
    <lineage>
        <taxon>Eukaryota</taxon>
        <taxon>Viridiplantae</taxon>
        <taxon>Streptophyta</taxon>
        <taxon>Embryophyta</taxon>
        <taxon>Tracheophyta</taxon>
        <taxon>Spermatophyta</taxon>
        <taxon>Magnoliopsida</taxon>
        <taxon>eudicotyledons</taxon>
        <taxon>Gunneridae</taxon>
        <taxon>Pentapetalae</taxon>
        <taxon>asterids</taxon>
        <taxon>campanulids</taxon>
        <taxon>Asterales</taxon>
        <taxon>Asteraceae</taxon>
        <taxon>Asteroideae</taxon>
        <taxon>Heliantheae alliance</taxon>
        <taxon>Heliantheae</taxon>
        <taxon>Helianthus</taxon>
    </lineage>
</organism>
<reference evidence="2" key="1">
    <citation type="journal article" date="2017" name="Nature">
        <title>The sunflower genome provides insights into oil metabolism, flowering and Asterid evolution.</title>
        <authorList>
            <person name="Badouin H."/>
            <person name="Gouzy J."/>
            <person name="Grassa C.J."/>
            <person name="Murat F."/>
            <person name="Staton S.E."/>
            <person name="Cottret L."/>
            <person name="Lelandais-Briere C."/>
            <person name="Owens G.L."/>
            <person name="Carrere S."/>
            <person name="Mayjonade B."/>
            <person name="Legrand L."/>
            <person name="Gill N."/>
            <person name="Kane N.C."/>
            <person name="Bowers J.E."/>
            <person name="Hubner S."/>
            <person name="Bellec A."/>
            <person name="Berard A."/>
            <person name="Berges H."/>
            <person name="Blanchet N."/>
            <person name="Boniface M.C."/>
            <person name="Brunel D."/>
            <person name="Catrice O."/>
            <person name="Chaidir N."/>
            <person name="Claudel C."/>
            <person name="Donnadieu C."/>
            <person name="Faraut T."/>
            <person name="Fievet G."/>
            <person name="Helmstetter N."/>
            <person name="King M."/>
            <person name="Knapp S.J."/>
            <person name="Lai Z."/>
            <person name="Le Paslier M.C."/>
            <person name="Lippi Y."/>
            <person name="Lorenzon L."/>
            <person name="Mandel J.R."/>
            <person name="Marage G."/>
            <person name="Marchand G."/>
            <person name="Marquand E."/>
            <person name="Bret-Mestries E."/>
            <person name="Morien E."/>
            <person name="Nambeesan S."/>
            <person name="Nguyen T."/>
            <person name="Pegot-Espagnet P."/>
            <person name="Pouilly N."/>
            <person name="Raftis F."/>
            <person name="Sallet E."/>
            <person name="Schiex T."/>
            <person name="Thomas J."/>
            <person name="Vandecasteele C."/>
            <person name="Vares D."/>
            <person name="Vear F."/>
            <person name="Vautrin S."/>
            <person name="Crespi M."/>
            <person name="Mangin B."/>
            <person name="Burke J.M."/>
            <person name="Salse J."/>
            <person name="Munos S."/>
            <person name="Vincourt P."/>
            <person name="Rieseberg L.H."/>
            <person name="Langlade N.B."/>
        </authorList>
    </citation>
    <scope>NUCLEOTIDE SEQUENCE</scope>
    <source>
        <tissue evidence="2">Leaves</tissue>
    </source>
</reference>
<dbReference type="Proteomes" id="UP000215914">
    <property type="component" value="Unassembled WGS sequence"/>
</dbReference>
<keyword evidence="3" id="KW-1185">Reference proteome</keyword>
<dbReference type="AlphaFoldDB" id="A0A9K3I9J5"/>
<reference evidence="2" key="2">
    <citation type="submission" date="2020-06" db="EMBL/GenBank/DDBJ databases">
        <title>Helianthus annuus Genome sequencing and assembly Release 2.</title>
        <authorList>
            <person name="Gouzy J."/>
            <person name="Langlade N."/>
            <person name="Munos S."/>
        </authorList>
    </citation>
    <scope>NUCLEOTIDE SEQUENCE</scope>
    <source>
        <tissue evidence="2">Leaves</tissue>
    </source>
</reference>
<evidence type="ECO:0000256" key="1">
    <source>
        <dbReference type="SAM" id="SignalP"/>
    </source>
</evidence>
<accession>A0A9K3I9J5</accession>
<name>A0A9K3I9J5_HELAN</name>
<dbReference type="EMBL" id="MNCJ02000324">
    <property type="protein sequence ID" value="KAF5792628.1"/>
    <property type="molecule type" value="Genomic_DNA"/>
</dbReference>
<proteinExistence type="predicted"/>
<feature type="chain" id="PRO_5039950118" description="Secreted protein" evidence="1">
    <location>
        <begin position="18"/>
        <end position="77"/>
    </location>
</feature>
<protein>
    <recommendedName>
        <fullName evidence="4">Secreted protein</fullName>
    </recommendedName>
</protein>
<sequence>MRLFITNLLNLINSVLRVRLTASLSYTRGTLSLTICSNLEGASGTTSAIPFNAECTRISTWSFFANPRGCFNISRKL</sequence>
<feature type="signal peptide" evidence="1">
    <location>
        <begin position="1"/>
        <end position="17"/>
    </location>
</feature>
<evidence type="ECO:0000313" key="3">
    <source>
        <dbReference type="Proteomes" id="UP000215914"/>
    </source>
</evidence>
<evidence type="ECO:0000313" key="2">
    <source>
        <dbReference type="EMBL" id="KAF5792628.1"/>
    </source>
</evidence>
<dbReference type="Gramene" id="mRNA:HanXRQr2_Chr09g0408071">
    <property type="protein sequence ID" value="CDS:HanXRQr2_Chr09g0408071.1"/>
    <property type="gene ID" value="HanXRQr2_Chr09g0408071"/>
</dbReference>
<evidence type="ECO:0008006" key="4">
    <source>
        <dbReference type="Google" id="ProtNLM"/>
    </source>
</evidence>
<comment type="caution">
    <text evidence="2">The sequence shown here is derived from an EMBL/GenBank/DDBJ whole genome shotgun (WGS) entry which is preliminary data.</text>
</comment>
<keyword evidence="1" id="KW-0732">Signal</keyword>
<gene>
    <name evidence="2" type="ORF">HanXRQr2_Chr09g0408071</name>
</gene>